<dbReference type="EMBL" id="AMCW01000040">
    <property type="protein sequence ID" value="EKK02933.1"/>
    <property type="molecule type" value="Genomic_DNA"/>
</dbReference>
<dbReference type="RefSeq" id="WP_007331502.1">
    <property type="nucleotide sequence ID" value="NZ_AMCW01000040.1"/>
</dbReference>
<name>K5DKE0_RHOBT</name>
<dbReference type="Proteomes" id="UP000007993">
    <property type="component" value="Unassembled WGS sequence"/>
</dbReference>
<organism evidence="2 3">
    <name type="scientific">Rhodopirellula baltica SH28</name>
    <dbReference type="NCBI Taxonomy" id="993517"/>
    <lineage>
        <taxon>Bacteria</taxon>
        <taxon>Pseudomonadati</taxon>
        <taxon>Planctomycetota</taxon>
        <taxon>Planctomycetia</taxon>
        <taxon>Pirellulales</taxon>
        <taxon>Pirellulaceae</taxon>
        <taxon>Rhodopirellula</taxon>
    </lineage>
</organism>
<sequence length="111" mass="12249">MSDFNPPPPIKPIFSNESSPPEKEPVQGKENFDKAAEDALKPKLSTAELTFSPDGAIEHRGSTRISVAEKDIHDSKLPDTRAGKQAPRKVEFDRLGRHFTNEPENSPSPSQ</sequence>
<feature type="compositionally biased region" description="Polar residues" evidence="1">
    <location>
        <begin position="102"/>
        <end position="111"/>
    </location>
</feature>
<proteinExistence type="predicted"/>
<evidence type="ECO:0000313" key="2">
    <source>
        <dbReference type="EMBL" id="EKK02933.1"/>
    </source>
</evidence>
<feature type="compositionally biased region" description="Basic and acidic residues" evidence="1">
    <location>
        <begin position="20"/>
        <end position="41"/>
    </location>
</feature>
<dbReference type="AlphaFoldDB" id="K5DKE0"/>
<feature type="compositionally biased region" description="Basic and acidic residues" evidence="1">
    <location>
        <begin position="56"/>
        <end position="101"/>
    </location>
</feature>
<accession>K5DKE0</accession>
<comment type="caution">
    <text evidence="2">The sequence shown here is derived from an EMBL/GenBank/DDBJ whole genome shotgun (WGS) entry which is preliminary data.</text>
</comment>
<evidence type="ECO:0000256" key="1">
    <source>
        <dbReference type="SAM" id="MobiDB-lite"/>
    </source>
</evidence>
<protein>
    <submittedName>
        <fullName evidence="2">Uncharacterized protein</fullName>
    </submittedName>
</protein>
<gene>
    <name evidence="2" type="ORF">RBSH_01626</name>
</gene>
<evidence type="ECO:0000313" key="3">
    <source>
        <dbReference type="Proteomes" id="UP000007993"/>
    </source>
</evidence>
<reference evidence="2 3" key="1">
    <citation type="journal article" date="2013" name="Mar. Genomics">
        <title>Expression of sulfatases in Rhodopirellula baltica and the diversity of sulfatases in the genus Rhodopirellula.</title>
        <authorList>
            <person name="Wegner C.E."/>
            <person name="Richter-Heitmann T."/>
            <person name="Klindworth A."/>
            <person name="Klockow C."/>
            <person name="Richter M."/>
            <person name="Achstetter T."/>
            <person name="Glockner F.O."/>
            <person name="Harder J."/>
        </authorList>
    </citation>
    <scope>NUCLEOTIDE SEQUENCE [LARGE SCALE GENOMIC DNA]</scope>
    <source>
        <strain evidence="2 3">SH28</strain>
    </source>
</reference>
<dbReference type="PATRIC" id="fig|993517.3.peg.1771"/>
<feature type="region of interest" description="Disordered" evidence="1">
    <location>
        <begin position="1"/>
        <end position="111"/>
    </location>
</feature>
<feature type="compositionally biased region" description="Pro residues" evidence="1">
    <location>
        <begin position="1"/>
        <end position="11"/>
    </location>
</feature>